<evidence type="ECO:0000313" key="8">
    <source>
        <dbReference type="Proteomes" id="UP000324897"/>
    </source>
</evidence>
<evidence type="ECO:0000256" key="2">
    <source>
        <dbReference type="ARBA" id="ARBA00022614"/>
    </source>
</evidence>
<dbReference type="Gramene" id="TVU50440">
    <property type="protein sequence ID" value="TVU50440"/>
    <property type="gene ID" value="EJB05_01811"/>
</dbReference>
<feature type="domain" description="Disease resistance N-terminal" evidence="6">
    <location>
        <begin position="9"/>
        <end position="91"/>
    </location>
</feature>
<reference evidence="7 8" key="1">
    <citation type="journal article" date="2019" name="Sci. Rep.">
        <title>A high-quality genome of Eragrostis curvula grass provides insights into Poaceae evolution and supports new strategies to enhance forage quality.</title>
        <authorList>
            <person name="Carballo J."/>
            <person name="Santos B.A.C.M."/>
            <person name="Zappacosta D."/>
            <person name="Garbus I."/>
            <person name="Selva J.P."/>
            <person name="Gallo C.A."/>
            <person name="Diaz A."/>
            <person name="Albertini E."/>
            <person name="Caccamo M."/>
            <person name="Echenique V."/>
        </authorList>
    </citation>
    <scope>NUCLEOTIDE SEQUENCE [LARGE SCALE GENOMIC DNA]</scope>
    <source>
        <strain evidence="8">cv. Victoria</strain>
        <tissue evidence="7">Leaf</tissue>
    </source>
</reference>
<keyword evidence="2" id="KW-0433">Leucine-rich repeat</keyword>
<dbReference type="SUPFAM" id="SSF52540">
    <property type="entry name" value="P-loop containing nucleoside triphosphate hydrolases"/>
    <property type="match status" value="1"/>
</dbReference>
<comment type="caution">
    <text evidence="7">The sequence shown here is derived from an EMBL/GenBank/DDBJ whole genome shotgun (WGS) entry which is preliminary data.</text>
</comment>
<evidence type="ECO:0000256" key="4">
    <source>
        <dbReference type="ARBA" id="ARBA00022741"/>
    </source>
</evidence>
<dbReference type="InterPro" id="IPR041118">
    <property type="entry name" value="Rx_N"/>
</dbReference>
<accession>A0A5J9WST0</accession>
<gene>
    <name evidence="7" type="ORF">EJB05_01811</name>
</gene>
<dbReference type="Proteomes" id="UP000324897">
    <property type="component" value="Chromosome 6"/>
</dbReference>
<dbReference type="PANTHER" id="PTHR33377">
    <property type="entry name" value="OS10G0134700 PROTEIN-RELATED"/>
    <property type="match status" value="1"/>
</dbReference>
<evidence type="ECO:0000313" key="7">
    <source>
        <dbReference type="EMBL" id="TVU50440.1"/>
    </source>
</evidence>
<evidence type="ECO:0000256" key="1">
    <source>
        <dbReference type="ARBA" id="ARBA00008894"/>
    </source>
</evidence>
<comment type="similarity">
    <text evidence="1">Belongs to the disease resistance NB-LRR family.</text>
</comment>
<dbReference type="PANTHER" id="PTHR33377:SF93">
    <property type="entry name" value="NB-ARC DOMAIN-CONTAINING PROTEIN"/>
    <property type="match status" value="1"/>
</dbReference>
<dbReference type="Pfam" id="PF18052">
    <property type="entry name" value="Rx_N"/>
    <property type="match status" value="1"/>
</dbReference>
<organism evidence="7 8">
    <name type="scientific">Eragrostis curvula</name>
    <name type="common">weeping love grass</name>
    <dbReference type="NCBI Taxonomy" id="38414"/>
    <lineage>
        <taxon>Eukaryota</taxon>
        <taxon>Viridiplantae</taxon>
        <taxon>Streptophyta</taxon>
        <taxon>Embryophyta</taxon>
        <taxon>Tracheophyta</taxon>
        <taxon>Spermatophyta</taxon>
        <taxon>Magnoliopsida</taxon>
        <taxon>Liliopsida</taxon>
        <taxon>Poales</taxon>
        <taxon>Poaceae</taxon>
        <taxon>PACMAD clade</taxon>
        <taxon>Chloridoideae</taxon>
        <taxon>Eragrostideae</taxon>
        <taxon>Eragrostidinae</taxon>
        <taxon>Eragrostis</taxon>
    </lineage>
</organism>
<evidence type="ECO:0000256" key="5">
    <source>
        <dbReference type="ARBA" id="ARBA00022821"/>
    </source>
</evidence>
<evidence type="ECO:0000259" key="6">
    <source>
        <dbReference type="Pfam" id="PF18052"/>
    </source>
</evidence>
<proteinExistence type="inferred from homology"/>
<keyword evidence="3" id="KW-0677">Repeat</keyword>
<sequence>MAETFISAVVGDVVSRVISLFLGHFRHQQSTEAKLATVCHKLISIHSVVQEAKGRQILNNGTLQWLSELIDVEYQGRYLFDTTGCEKSDNEDQQVEAPHVSTTSLFNPAKRVRVSGRTMRRLFSRHHDLDVVEVDRVQKRLQDVSCDLNEFIMLLQSCQPISRPLATNIFRDGQMFGRHVEKESIINFLLHSNSTSEVGVLPIVGDSCSGKTTLVQHACDDARVRNQFEVIMLCCTYTISMNGAAVLQSKRSIGDVGANLSEPIQLFKLGQFCDKRFLMYWFFFKAHVFSGRDVEENPNLVAAGKAIAMKLNGSFFGAKIVGGVLRDQPDPKFWWTVLRNNIDGLSLLGGGIAYVWDLADNLLPGHVEMCKMTVSKSPFPYHTTDLSMFKDLCSAAPHASKITCWSDSIRFEKAV</sequence>
<evidence type="ECO:0000256" key="3">
    <source>
        <dbReference type="ARBA" id="ARBA00022737"/>
    </source>
</evidence>
<dbReference type="EMBL" id="RWGY01000002">
    <property type="protein sequence ID" value="TVU50440.1"/>
    <property type="molecule type" value="Genomic_DNA"/>
</dbReference>
<keyword evidence="8" id="KW-1185">Reference proteome</keyword>
<keyword evidence="4" id="KW-0547">Nucleotide-binding</keyword>
<protein>
    <recommendedName>
        <fullName evidence="6">Disease resistance N-terminal domain-containing protein</fullName>
    </recommendedName>
</protein>
<keyword evidence="5" id="KW-0611">Plant defense</keyword>
<dbReference type="Gene3D" id="3.40.50.300">
    <property type="entry name" value="P-loop containing nucleotide triphosphate hydrolases"/>
    <property type="match status" value="1"/>
</dbReference>
<feature type="non-terminal residue" evidence="7">
    <location>
        <position position="1"/>
    </location>
</feature>
<name>A0A5J9WST0_9POAL</name>
<dbReference type="AlphaFoldDB" id="A0A5J9WST0"/>
<dbReference type="InterPro" id="IPR027417">
    <property type="entry name" value="P-loop_NTPase"/>
</dbReference>
<dbReference type="OrthoDB" id="648973at2759"/>